<evidence type="ECO:0000259" key="6">
    <source>
        <dbReference type="Pfam" id="PF01266"/>
    </source>
</evidence>
<evidence type="ECO:0000256" key="3">
    <source>
        <dbReference type="ARBA" id="ARBA00022630"/>
    </source>
</evidence>
<dbReference type="PANTHER" id="PTHR11985">
    <property type="entry name" value="GLYCEROL-3-PHOSPHATE DEHYDROGENASE"/>
    <property type="match status" value="1"/>
</dbReference>
<dbReference type="EMBL" id="FSRU01000001">
    <property type="protein sequence ID" value="SIO03029.1"/>
    <property type="molecule type" value="Genomic_DNA"/>
</dbReference>
<dbReference type="Pfam" id="PF16901">
    <property type="entry name" value="DAO_C"/>
    <property type="match status" value="1"/>
</dbReference>
<dbReference type="Pfam" id="PF01266">
    <property type="entry name" value="DAO"/>
    <property type="match status" value="1"/>
</dbReference>
<keyword evidence="4" id="KW-0274">FAD</keyword>
<comment type="similarity">
    <text evidence="2">Belongs to the FAD-dependent glycerol-3-phosphate dehydrogenase family.</text>
</comment>
<evidence type="ECO:0000313" key="8">
    <source>
        <dbReference type="EMBL" id="SIO03029.1"/>
    </source>
</evidence>
<feature type="domain" description="FAD dependent oxidoreductase" evidence="6">
    <location>
        <begin position="21"/>
        <end position="363"/>
    </location>
</feature>
<dbReference type="Proteomes" id="UP000185151">
    <property type="component" value="Unassembled WGS sequence"/>
</dbReference>
<dbReference type="RefSeq" id="WP_074297014.1">
    <property type="nucleotide sequence ID" value="NZ_FSRU01000001.1"/>
</dbReference>
<reference evidence="8 9" key="1">
    <citation type="submission" date="2016-11" db="EMBL/GenBank/DDBJ databases">
        <authorList>
            <person name="Jaros S."/>
            <person name="Januszkiewicz K."/>
            <person name="Wedrychowicz H."/>
        </authorList>
    </citation>
    <scope>NUCLEOTIDE SEQUENCE [LARGE SCALE GENOMIC DNA]</scope>
    <source>
        <strain evidence="8 9">GAS95</strain>
    </source>
</reference>
<dbReference type="Gene3D" id="3.30.9.10">
    <property type="entry name" value="D-Amino Acid Oxidase, subunit A, domain 2"/>
    <property type="match status" value="2"/>
</dbReference>
<comment type="cofactor">
    <cofactor evidence="1">
        <name>FAD</name>
        <dbReference type="ChEBI" id="CHEBI:57692"/>
    </cofactor>
</comment>
<keyword evidence="5" id="KW-0560">Oxidoreductase</keyword>
<sequence>MTQRSREFFLERLTQQSRVSVLIVGGGINGAGLFRDLSLQQVDCLLIDKADFASGASSAPSRLIHGGLKYLETGEFRLVAESTLERNLLLKNAPHFVLPLETVLPIHSYFGGVVASVLRFFGVRSKLADRGAIISKLGLMIYDFLGRHDRTMPRHHVAFRNRSLRNLPLLDPAIKATVTYFDAQVTQAERLNYELVADGQAACDEAAAANYVTVDHVDGETVWLRDLVSGKGYAVKPAVVINAGGAWIDSVNRLLGIERKYIGGTKGSHLILRHPELQAQLRGRMVYFGSKDGRICLVYPFMGQLLVGSTDLRVSDPDQVRCEDNEVDYMLGVLREIFPRLKLDVSDITFRYSGVRPLPFSDAANPGDVSRDHVVHVDLLPETRIPLLSLVGGKWTTFRAFAESVADDTLRRLGRSRKVSTRNEPIGGGLNFPLAPVDRAAWIDELAARCGVSVERARTLLSRYGTRASAIAEFCSPANDEVHDEPLTSEPDYTVREIQYLCEQEAVTRLSDLLFRRTTIALSGQLTGAMLAETAAIAARALGWESVRVQEEIEAVCDVGRRRHGMVLRDAELAH</sequence>
<accession>A0A1N6G657</accession>
<dbReference type="InterPro" id="IPR006076">
    <property type="entry name" value="FAD-dep_OxRdtase"/>
</dbReference>
<dbReference type="GO" id="GO:0004368">
    <property type="term" value="F:glycerol-3-phosphate dehydrogenase (quinone) activity"/>
    <property type="evidence" value="ECO:0007669"/>
    <property type="project" value="InterPro"/>
</dbReference>
<protein>
    <submittedName>
        <fullName evidence="8">Glycerol-3-phosphate dehydrogenase</fullName>
    </submittedName>
</protein>
<name>A0A1N6G657_9BURK</name>
<evidence type="ECO:0000313" key="9">
    <source>
        <dbReference type="Proteomes" id="UP000185151"/>
    </source>
</evidence>
<evidence type="ECO:0000259" key="7">
    <source>
        <dbReference type="Pfam" id="PF16901"/>
    </source>
</evidence>
<evidence type="ECO:0000256" key="5">
    <source>
        <dbReference type="ARBA" id="ARBA00023002"/>
    </source>
</evidence>
<dbReference type="InterPro" id="IPR036188">
    <property type="entry name" value="FAD/NAD-bd_sf"/>
</dbReference>
<evidence type="ECO:0000256" key="2">
    <source>
        <dbReference type="ARBA" id="ARBA00007330"/>
    </source>
</evidence>
<keyword evidence="3" id="KW-0285">Flavoprotein</keyword>
<proteinExistence type="inferred from homology"/>
<evidence type="ECO:0000256" key="4">
    <source>
        <dbReference type="ARBA" id="ARBA00022827"/>
    </source>
</evidence>
<evidence type="ECO:0000256" key="1">
    <source>
        <dbReference type="ARBA" id="ARBA00001974"/>
    </source>
</evidence>
<feature type="domain" description="Alpha-glycerophosphate oxidase C-terminal" evidence="7">
    <location>
        <begin position="420"/>
        <end position="546"/>
    </location>
</feature>
<dbReference type="AlphaFoldDB" id="A0A1N6G657"/>
<dbReference type="PANTHER" id="PTHR11985:SF15">
    <property type="entry name" value="GLYCEROL-3-PHOSPHATE DEHYDROGENASE, MITOCHONDRIAL"/>
    <property type="match status" value="1"/>
</dbReference>
<gene>
    <name evidence="8" type="ORF">SAMN05444165_0587</name>
</gene>
<dbReference type="InterPro" id="IPR031656">
    <property type="entry name" value="DAO_C"/>
</dbReference>
<dbReference type="Gene3D" id="3.50.50.60">
    <property type="entry name" value="FAD/NAD(P)-binding domain"/>
    <property type="match status" value="2"/>
</dbReference>
<dbReference type="GO" id="GO:0046168">
    <property type="term" value="P:glycerol-3-phosphate catabolic process"/>
    <property type="evidence" value="ECO:0007669"/>
    <property type="project" value="TreeGrafter"/>
</dbReference>
<organism evidence="8 9">
    <name type="scientific">Paraburkholderia phenazinium</name>
    <dbReference type="NCBI Taxonomy" id="60549"/>
    <lineage>
        <taxon>Bacteria</taxon>
        <taxon>Pseudomonadati</taxon>
        <taxon>Pseudomonadota</taxon>
        <taxon>Betaproteobacteria</taxon>
        <taxon>Burkholderiales</taxon>
        <taxon>Burkholderiaceae</taxon>
        <taxon>Paraburkholderia</taxon>
    </lineage>
</organism>
<dbReference type="Gene3D" id="1.10.8.870">
    <property type="entry name" value="Alpha-glycerophosphate oxidase, cap domain"/>
    <property type="match status" value="1"/>
</dbReference>
<dbReference type="InterPro" id="IPR000447">
    <property type="entry name" value="G3P_DH_FAD-dep"/>
</dbReference>
<dbReference type="InterPro" id="IPR038299">
    <property type="entry name" value="DAO_C_sf"/>
</dbReference>
<keyword evidence="9" id="KW-1185">Reference proteome</keyword>
<dbReference type="PRINTS" id="PR01001">
    <property type="entry name" value="FADG3PDH"/>
</dbReference>
<dbReference type="SUPFAM" id="SSF51905">
    <property type="entry name" value="FAD/NAD(P)-binding domain"/>
    <property type="match status" value="1"/>
</dbReference>